<dbReference type="Gene3D" id="4.10.1000.10">
    <property type="entry name" value="Zinc finger, CCCH-type"/>
    <property type="match status" value="1"/>
</dbReference>
<dbReference type="GO" id="GO:0003729">
    <property type="term" value="F:mRNA binding"/>
    <property type="evidence" value="ECO:0007669"/>
    <property type="project" value="TreeGrafter"/>
</dbReference>
<dbReference type="GO" id="GO:0008270">
    <property type="term" value="F:zinc ion binding"/>
    <property type="evidence" value="ECO:0007669"/>
    <property type="project" value="UniProtKB-KW"/>
</dbReference>
<feature type="region of interest" description="Disordered" evidence="6">
    <location>
        <begin position="191"/>
        <end position="221"/>
    </location>
</feature>
<dbReference type="EMBL" id="CP144754">
    <property type="protein sequence ID" value="WVZ96750.1"/>
    <property type="molecule type" value="Genomic_DNA"/>
</dbReference>
<dbReference type="Pfam" id="PF14608">
    <property type="entry name" value="zf-CCCH_2"/>
    <property type="match status" value="1"/>
</dbReference>
<evidence type="ECO:0000313" key="9">
    <source>
        <dbReference type="Proteomes" id="UP001341281"/>
    </source>
</evidence>
<feature type="compositionally biased region" description="Basic and acidic residues" evidence="6">
    <location>
        <begin position="208"/>
        <end position="218"/>
    </location>
</feature>
<feature type="compositionally biased region" description="Polar residues" evidence="6">
    <location>
        <begin position="195"/>
        <end position="205"/>
    </location>
</feature>
<organism evidence="8 9">
    <name type="scientific">Paspalum notatum var. saurae</name>
    <dbReference type="NCBI Taxonomy" id="547442"/>
    <lineage>
        <taxon>Eukaryota</taxon>
        <taxon>Viridiplantae</taxon>
        <taxon>Streptophyta</taxon>
        <taxon>Embryophyta</taxon>
        <taxon>Tracheophyta</taxon>
        <taxon>Spermatophyta</taxon>
        <taxon>Magnoliopsida</taxon>
        <taxon>Liliopsida</taxon>
        <taxon>Poales</taxon>
        <taxon>Poaceae</taxon>
        <taxon>PACMAD clade</taxon>
        <taxon>Panicoideae</taxon>
        <taxon>Andropogonodae</taxon>
        <taxon>Paspaleae</taxon>
        <taxon>Paspalinae</taxon>
        <taxon>Paspalum</taxon>
    </lineage>
</organism>
<evidence type="ECO:0000256" key="2">
    <source>
        <dbReference type="ARBA" id="ARBA00022771"/>
    </source>
</evidence>
<keyword evidence="1 5" id="KW-0479">Metal-binding</keyword>
<feature type="domain" description="C3H1-type" evidence="7">
    <location>
        <begin position="86"/>
        <end position="113"/>
    </location>
</feature>
<keyword evidence="4" id="KW-0238">DNA-binding</keyword>
<feature type="zinc finger region" description="C3H1-type" evidence="5">
    <location>
        <begin position="86"/>
        <end position="113"/>
    </location>
</feature>
<evidence type="ECO:0000313" key="8">
    <source>
        <dbReference type="EMBL" id="WVZ96750.1"/>
    </source>
</evidence>
<reference evidence="8 9" key="1">
    <citation type="submission" date="2024-02" db="EMBL/GenBank/DDBJ databases">
        <title>High-quality chromosome-scale genome assembly of Pensacola bahiagrass (Paspalum notatum Flugge var. saurae).</title>
        <authorList>
            <person name="Vega J.M."/>
            <person name="Podio M."/>
            <person name="Orjuela J."/>
            <person name="Siena L.A."/>
            <person name="Pessino S.C."/>
            <person name="Combes M.C."/>
            <person name="Mariac C."/>
            <person name="Albertini E."/>
            <person name="Pupilli F."/>
            <person name="Ortiz J.P.A."/>
            <person name="Leblanc O."/>
        </authorList>
    </citation>
    <scope>NUCLEOTIDE SEQUENCE [LARGE SCALE GENOMIC DNA]</scope>
    <source>
        <strain evidence="8">R1</strain>
        <tissue evidence="8">Leaf</tissue>
    </source>
</reference>
<accession>A0AAQ3UQY3</accession>
<feature type="zinc finger region" description="C3H1-type" evidence="5">
    <location>
        <begin position="47"/>
        <end position="68"/>
    </location>
</feature>
<evidence type="ECO:0000256" key="6">
    <source>
        <dbReference type="SAM" id="MobiDB-lite"/>
    </source>
</evidence>
<dbReference type="PANTHER" id="PTHR15725">
    <property type="entry name" value="ZN-FINGER, C-X8-C-X5-C-X3-H TYPE-CONTAINING"/>
    <property type="match status" value="1"/>
</dbReference>
<feature type="domain" description="C3H1-type" evidence="7">
    <location>
        <begin position="12"/>
        <end position="41"/>
    </location>
</feature>
<feature type="domain" description="C3H1-type" evidence="7">
    <location>
        <begin position="47"/>
        <end position="68"/>
    </location>
</feature>
<feature type="zinc finger region" description="C3H1-type" evidence="5">
    <location>
        <begin position="12"/>
        <end position="41"/>
    </location>
</feature>
<evidence type="ECO:0000256" key="1">
    <source>
        <dbReference type="ARBA" id="ARBA00022723"/>
    </source>
</evidence>
<dbReference type="InterPro" id="IPR036855">
    <property type="entry name" value="Znf_CCCH_sf"/>
</dbReference>
<keyword evidence="3 5" id="KW-0862">Zinc</keyword>
<dbReference type="PANTHER" id="PTHR15725:SF22">
    <property type="entry name" value="ZINC FINGER CCCH DOMAIN-CONTAINING PROTEIN 34"/>
    <property type="match status" value="1"/>
</dbReference>
<feature type="region of interest" description="Disordered" evidence="6">
    <location>
        <begin position="150"/>
        <end position="173"/>
    </location>
</feature>
<dbReference type="InterPro" id="IPR041686">
    <property type="entry name" value="Znf-CCCH_3"/>
</dbReference>
<dbReference type="Proteomes" id="UP001341281">
    <property type="component" value="Chromosome 10"/>
</dbReference>
<keyword evidence="2 5" id="KW-0863">Zinc-finger</keyword>
<evidence type="ECO:0000256" key="3">
    <source>
        <dbReference type="ARBA" id="ARBA00022833"/>
    </source>
</evidence>
<dbReference type="AlphaFoldDB" id="A0AAQ3UQY3"/>
<proteinExistence type="predicted"/>
<dbReference type="PROSITE" id="PS50103">
    <property type="entry name" value="ZF_C3H1"/>
    <property type="match status" value="3"/>
</dbReference>
<name>A0AAQ3UQY3_PASNO</name>
<keyword evidence="9" id="KW-1185">Reference proteome</keyword>
<dbReference type="InterPro" id="IPR000571">
    <property type="entry name" value="Znf_CCCH"/>
</dbReference>
<feature type="region of interest" description="Disordered" evidence="6">
    <location>
        <begin position="457"/>
        <end position="478"/>
    </location>
</feature>
<feature type="compositionally biased region" description="Polar residues" evidence="6">
    <location>
        <begin position="457"/>
        <end position="474"/>
    </location>
</feature>
<sequence length="499" mass="55826">MAAEGREDARWRRNDTDCVSFLASRFACTKGTNCEFRHCEAARFNSSCWYWFQGNCVNPSCTFRHPPLDQTKTLADPLLSSASASIKAANPCYFYYNLYCKKGDNCPFQHEPLAHKGDVGICSQALTSNLAKNDNPPGSEMIESAKDALANPCQDSPDHKKKHHPKGVLESSSPEYDGVIANALLSPVDTVGCMKSSTPSDQSLGDSEMEHTEQDVSRDSSPGFDVLVDDGLSNQIDLEHQSAQERNTEVLHVKYRIGDSIGYGLDYHDAEYMEQGLHGFEHGCYLDYLEGVQGHDCVTTFGHIAHNNRINPTNPSCEDQDKLFFDPRSLMGSHAGFDHQITQIENISKRRPKRRRGSKSNNIKRFRIHEARNCSEGNETRQSHHMQNSSIGDCSRSLVCATFRGKKKSSRKPCHFRSARSSKYSTANVKNLDDPEDFTGPKTLAQIKEEKCRSKFSFGNPTVQRSHGRSSSNDFEGPKSLSELLKAKERTYVDKGIML</sequence>
<evidence type="ECO:0000259" key="7">
    <source>
        <dbReference type="PROSITE" id="PS50103"/>
    </source>
</evidence>
<dbReference type="SUPFAM" id="SSF90229">
    <property type="entry name" value="CCCH zinc finger"/>
    <property type="match status" value="1"/>
</dbReference>
<gene>
    <name evidence="8" type="ORF">U9M48_042351</name>
</gene>
<dbReference type="Pfam" id="PF15663">
    <property type="entry name" value="zf-CCCH_3"/>
    <property type="match status" value="1"/>
</dbReference>
<dbReference type="GO" id="GO:0003677">
    <property type="term" value="F:DNA binding"/>
    <property type="evidence" value="ECO:0007669"/>
    <property type="project" value="UniProtKB-KW"/>
</dbReference>
<evidence type="ECO:0000256" key="5">
    <source>
        <dbReference type="PROSITE-ProRule" id="PRU00723"/>
    </source>
</evidence>
<evidence type="ECO:0000256" key="4">
    <source>
        <dbReference type="ARBA" id="ARBA00023125"/>
    </source>
</evidence>
<protein>
    <recommendedName>
        <fullName evidence="7">C3H1-type domain-containing protein</fullName>
    </recommendedName>
</protein>
<dbReference type="SMART" id="SM00356">
    <property type="entry name" value="ZnF_C3H1"/>
    <property type="match status" value="3"/>
</dbReference>